<dbReference type="AlphaFoldDB" id="A0A9Q1Q7E1"/>
<sequence>MVQKFDDPSDCPPSKGPTHIGYSSHHAADSWVRVSPKKRIRPLLSPRQKKTSNLKPQDIALVPSTSSSPLLVPTQAPMEKEKGILAPIDPHGIILANPNAMKPQDGCSTPSDNLLAMVEDGGEGFRTPTQVTNASINSHYTRKGHCPSKALTLNAFGPRKFMHVQYRISLFHKYTQQYAFELQNNTHAVTFCDRLNNVSTETGGTKLGLGFKKRAL</sequence>
<evidence type="ECO:0000313" key="2">
    <source>
        <dbReference type="EMBL" id="KAJ8431264.1"/>
    </source>
</evidence>
<keyword evidence="3" id="KW-1185">Reference proteome</keyword>
<feature type="compositionally biased region" description="Basic residues" evidence="1">
    <location>
        <begin position="35"/>
        <end position="52"/>
    </location>
</feature>
<feature type="region of interest" description="Disordered" evidence="1">
    <location>
        <begin position="1"/>
        <end position="61"/>
    </location>
</feature>
<gene>
    <name evidence="2" type="ORF">Cgig2_011117</name>
</gene>
<dbReference type="Proteomes" id="UP001153076">
    <property type="component" value="Unassembled WGS sequence"/>
</dbReference>
<reference evidence="2" key="1">
    <citation type="submission" date="2022-04" db="EMBL/GenBank/DDBJ databases">
        <title>Carnegiea gigantea Genome sequencing and assembly v2.</title>
        <authorList>
            <person name="Copetti D."/>
            <person name="Sanderson M.J."/>
            <person name="Burquez A."/>
            <person name="Wojciechowski M.F."/>
        </authorList>
    </citation>
    <scope>NUCLEOTIDE SEQUENCE</scope>
    <source>
        <strain evidence="2">SGP5-SGP5p</strain>
        <tissue evidence="2">Aerial part</tissue>
    </source>
</reference>
<organism evidence="2 3">
    <name type="scientific">Carnegiea gigantea</name>
    <dbReference type="NCBI Taxonomy" id="171969"/>
    <lineage>
        <taxon>Eukaryota</taxon>
        <taxon>Viridiplantae</taxon>
        <taxon>Streptophyta</taxon>
        <taxon>Embryophyta</taxon>
        <taxon>Tracheophyta</taxon>
        <taxon>Spermatophyta</taxon>
        <taxon>Magnoliopsida</taxon>
        <taxon>eudicotyledons</taxon>
        <taxon>Gunneridae</taxon>
        <taxon>Pentapetalae</taxon>
        <taxon>Caryophyllales</taxon>
        <taxon>Cactineae</taxon>
        <taxon>Cactaceae</taxon>
        <taxon>Cactoideae</taxon>
        <taxon>Echinocereeae</taxon>
        <taxon>Carnegiea</taxon>
    </lineage>
</organism>
<accession>A0A9Q1Q7E1</accession>
<proteinExistence type="predicted"/>
<protein>
    <submittedName>
        <fullName evidence="2">Uncharacterized protein</fullName>
    </submittedName>
</protein>
<dbReference type="EMBL" id="JAKOGI010000702">
    <property type="protein sequence ID" value="KAJ8431264.1"/>
    <property type="molecule type" value="Genomic_DNA"/>
</dbReference>
<evidence type="ECO:0000256" key="1">
    <source>
        <dbReference type="SAM" id="MobiDB-lite"/>
    </source>
</evidence>
<name>A0A9Q1Q7E1_9CARY</name>
<evidence type="ECO:0000313" key="3">
    <source>
        <dbReference type="Proteomes" id="UP001153076"/>
    </source>
</evidence>
<comment type="caution">
    <text evidence="2">The sequence shown here is derived from an EMBL/GenBank/DDBJ whole genome shotgun (WGS) entry which is preliminary data.</text>
</comment>